<keyword evidence="3 8" id="KW-0853">WD repeat</keyword>
<dbReference type="GO" id="GO:0030687">
    <property type="term" value="C:preribosome, large subunit precursor"/>
    <property type="evidence" value="ECO:0007669"/>
    <property type="project" value="UniProtKB-UniRule"/>
</dbReference>
<dbReference type="InterPro" id="IPR036322">
    <property type="entry name" value="WD40_repeat_dom_sf"/>
</dbReference>
<evidence type="ECO:0000313" key="12">
    <source>
        <dbReference type="RefSeq" id="XP_026286047.1"/>
    </source>
</evidence>
<dbReference type="InterPro" id="IPR019775">
    <property type="entry name" value="WD40_repeat_CS"/>
</dbReference>
<dbReference type="PROSITE" id="PS50082">
    <property type="entry name" value="WD_REPEATS_2"/>
    <property type="match status" value="1"/>
</dbReference>
<dbReference type="GO" id="GO:0000463">
    <property type="term" value="P:maturation of LSU-rRNA from tricistronic rRNA transcript (SSU-rRNA, 5.8S rRNA, LSU-rRNA)"/>
    <property type="evidence" value="ECO:0007669"/>
    <property type="project" value="UniProtKB-UniRule"/>
</dbReference>
<feature type="compositionally biased region" description="Acidic residues" evidence="9">
    <location>
        <begin position="207"/>
        <end position="216"/>
    </location>
</feature>
<protein>
    <recommendedName>
        <fullName evidence="7">Ribosome biogenesis protein BOP1 homolog</fullName>
    </recommendedName>
</protein>
<reference evidence="12" key="1">
    <citation type="submission" date="2025-08" db="UniProtKB">
        <authorList>
            <consortium name="RefSeq"/>
        </authorList>
    </citation>
    <scope>IDENTIFICATION</scope>
    <source>
        <tissue evidence="12">Whole organism</tissue>
    </source>
</reference>
<dbReference type="GO" id="GO:0043021">
    <property type="term" value="F:ribonucleoprotein complex binding"/>
    <property type="evidence" value="ECO:0007669"/>
    <property type="project" value="UniProtKB-UniRule"/>
</dbReference>
<name>A0A6J1SYY7_FRAOC</name>
<dbReference type="SMART" id="SM00320">
    <property type="entry name" value="WD40"/>
    <property type="match status" value="6"/>
</dbReference>
<evidence type="ECO:0000256" key="6">
    <source>
        <dbReference type="ARBA" id="ARBA00055102"/>
    </source>
</evidence>
<dbReference type="InterPro" id="IPR028598">
    <property type="entry name" value="BOP1/Erb1"/>
</dbReference>
<comment type="function">
    <text evidence="6">Component of the PeBoW complex, which is required for maturation of 28S and 5.8S ribosomal RNAs and formation of the 60S ribosome.</text>
</comment>
<organism evidence="11 12">
    <name type="scientific">Frankliniella occidentalis</name>
    <name type="common">Western flower thrips</name>
    <name type="synonym">Euthrips occidentalis</name>
    <dbReference type="NCBI Taxonomy" id="133901"/>
    <lineage>
        <taxon>Eukaryota</taxon>
        <taxon>Metazoa</taxon>
        <taxon>Ecdysozoa</taxon>
        <taxon>Arthropoda</taxon>
        <taxon>Hexapoda</taxon>
        <taxon>Insecta</taxon>
        <taxon>Pterygota</taxon>
        <taxon>Neoptera</taxon>
        <taxon>Paraneoptera</taxon>
        <taxon>Thysanoptera</taxon>
        <taxon>Terebrantia</taxon>
        <taxon>Thripoidea</taxon>
        <taxon>Thripidae</taxon>
        <taxon>Frankliniella</taxon>
    </lineage>
</organism>
<evidence type="ECO:0000256" key="1">
    <source>
        <dbReference type="ARBA" id="ARBA00022517"/>
    </source>
</evidence>
<dbReference type="Gene3D" id="2.130.10.10">
    <property type="entry name" value="YVTN repeat-like/Quinoprotein amine dehydrogenase"/>
    <property type="match status" value="1"/>
</dbReference>
<evidence type="ECO:0000256" key="9">
    <source>
        <dbReference type="SAM" id="MobiDB-lite"/>
    </source>
</evidence>
<dbReference type="InterPro" id="IPR001680">
    <property type="entry name" value="WD40_rpt"/>
</dbReference>
<dbReference type="PROSITE" id="PS50294">
    <property type="entry name" value="WD_REPEATS_REGION"/>
    <property type="match status" value="1"/>
</dbReference>
<keyword evidence="2 7" id="KW-0698">rRNA processing</keyword>
<dbReference type="Pfam" id="PF08145">
    <property type="entry name" value="BOP1NT"/>
    <property type="match status" value="1"/>
</dbReference>
<evidence type="ECO:0000256" key="5">
    <source>
        <dbReference type="ARBA" id="ARBA00023242"/>
    </source>
</evidence>
<keyword evidence="1 7" id="KW-0690">Ribosome biogenesis</keyword>
<feature type="compositionally biased region" description="Acidic residues" evidence="9">
    <location>
        <begin position="65"/>
        <end position="129"/>
    </location>
</feature>
<keyword evidence="11" id="KW-1185">Reference proteome</keyword>
<dbReference type="GO" id="GO:0070545">
    <property type="term" value="C:PeBoW complex"/>
    <property type="evidence" value="ECO:0007669"/>
    <property type="project" value="TreeGrafter"/>
</dbReference>
<dbReference type="SMART" id="SM01035">
    <property type="entry name" value="BOP1NT"/>
    <property type="match status" value="1"/>
</dbReference>
<dbReference type="PANTHER" id="PTHR17605">
    <property type="entry name" value="RIBOSOME BIOGENESIS PROTEIN BOP1 BLOCK OF PROLIFERATION 1 PROTEIN"/>
    <property type="match status" value="1"/>
</dbReference>
<comment type="subcellular location">
    <subcellularLocation>
        <location evidence="7">Nucleus</location>
        <location evidence="7">Nucleolus</location>
    </subcellularLocation>
    <subcellularLocation>
        <location evidence="7">Nucleus</location>
        <location evidence="7">Nucleoplasm</location>
    </subcellularLocation>
</comment>
<keyword evidence="4" id="KW-0677">Repeat</keyword>
<dbReference type="InterPro" id="IPR012953">
    <property type="entry name" value="BOP1_N_dom"/>
</dbReference>
<sequence length="843" mass="96350">MVVKQTVNIDSCKALTRENMATNRAASKRKLEKVEQNGKNNALTAQNGAEESDEEDYLQTISDVDSSDQEGDQSGSDESEGELENIDEDNTEDSSDADSEEGENESDDGEEEDDSDVEEEDENEEENDSEDKSDLEWESDASSEDDAENLLKNVKKVTKTKVKSQDSTLATESNESASEEHLDPSKSINSKDSKDSNVQGTSKDEYESGDTSDEEDIRNTVGNIPMNWYDEYPHLGYDWDGKPIMKPKTGDTLDFFLKRMEDPNFFRTVKDPQTGQDVVLSDRDVELIKRLQSGQIPDAAFDDTAPWVEYFTSDVMKTPLRKFPEHKRSFLPSKSEAAKVSKYVHALKMGWMKTRSELAEEQRKKREKNFYMLWGADDNSVEEMRRIENHLPAPKRHLPGHAESYNPPAEYLLDKEELRQWKKCQETPWKRKIHFVPQKYKSLREVPSYPRYIRERFLRCLDLYMCPRALKMKLMIEPEDLVPKLPSPRDLQPFPTTMSMVYEGHTDMVRCITVDPKGQFMISGSDDLTIKVWEVSTGRCLRTINVGGVVRSVCWCPNQALSIVAVAADRKLLLINPGVGDSLVIAKTDLLLKEEPEDSSVIPERVKAAVQWEQAKDEEWASGIRVVINHFKEIKQVTWHGRGDYFATVMPEGIHRSVVIHQLSKRRSQVPFSRSKGLVQCVLFHPVQPMLFVATQRNIRVYDLLKQEMVKKLSTLSRWVSSMAIHPGGDNLLVGTYDRKMMWFDLDLSTSPYQTLRLHGTAVRGVAYHKRYPLFASGSDDRSVIVSHGMVYNDLLKNPLIVPLKRLQYHEPNNDFGIFDVIFHPTQPWVFSAGSDKTIRLYS</sequence>
<dbReference type="HAMAP" id="MF_03027">
    <property type="entry name" value="BOP1"/>
    <property type="match status" value="1"/>
</dbReference>
<feature type="compositionally biased region" description="Polar residues" evidence="9">
    <location>
        <begin position="165"/>
        <end position="176"/>
    </location>
</feature>
<keyword evidence="5 7" id="KW-0539">Nucleus</keyword>
<dbReference type="GeneID" id="113211787"/>
<comment type="similarity">
    <text evidence="7">Belongs to the WD repeat BOP1/ERB1 family.</text>
</comment>
<feature type="compositionally biased region" description="Basic residues" evidence="9">
    <location>
        <begin position="153"/>
        <end position="162"/>
    </location>
</feature>
<dbReference type="RefSeq" id="XP_026286047.1">
    <property type="nucleotide sequence ID" value="XM_026430262.2"/>
</dbReference>
<dbReference type="KEGG" id="foc:113211787"/>
<dbReference type="InterPro" id="IPR015943">
    <property type="entry name" value="WD40/YVTN_repeat-like_dom_sf"/>
</dbReference>
<evidence type="ECO:0000313" key="11">
    <source>
        <dbReference type="Proteomes" id="UP000504606"/>
    </source>
</evidence>
<feature type="compositionally biased region" description="Acidic residues" evidence="9">
    <location>
        <begin position="136"/>
        <end position="148"/>
    </location>
</feature>
<evidence type="ECO:0000256" key="2">
    <source>
        <dbReference type="ARBA" id="ARBA00022552"/>
    </source>
</evidence>
<dbReference type="SUPFAM" id="SSF50978">
    <property type="entry name" value="WD40 repeat-like"/>
    <property type="match status" value="1"/>
</dbReference>
<feature type="compositionally biased region" description="Polar residues" evidence="9">
    <location>
        <begin position="37"/>
        <end position="49"/>
    </location>
</feature>
<feature type="domain" description="BOP1 N-terminal" evidence="10">
    <location>
        <begin position="229"/>
        <end position="495"/>
    </location>
</feature>
<evidence type="ECO:0000256" key="4">
    <source>
        <dbReference type="ARBA" id="ARBA00022737"/>
    </source>
</evidence>
<dbReference type="OrthoDB" id="5571054at2759"/>
<feature type="repeat" description="WD" evidence="8">
    <location>
        <begin position="502"/>
        <end position="543"/>
    </location>
</feature>
<dbReference type="GO" id="GO:0005654">
    <property type="term" value="C:nucleoplasm"/>
    <property type="evidence" value="ECO:0007669"/>
    <property type="project" value="UniProtKB-SubCell"/>
</dbReference>
<dbReference type="Pfam" id="PF00400">
    <property type="entry name" value="WD40"/>
    <property type="match status" value="3"/>
</dbReference>
<dbReference type="AlphaFoldDB" id="A0A6J1SYY7"/>
<proteinExistence type="inferred from homology"/>
<evidence type="ECO:0000256" key="8">
    <source>
        <dbReference type="PROSITE-ProRule" id="PRU00221"/>
    </source>
</evidence>
<evidence type="ECO:0000256" key="7">
    <source>
        <dbReference type="HAMAP-Rule" id="MF_03027"/>
    </source>
</evidence>
<gene>
    <name evidence="12" type="primary">LOC113211787</name>
</gene>
<dbReference type="GO" id="GO:0000466">
    <property type="term" value="P:maturation of 5.8S rRNA from tricistronic rRNA transcript (SSU-rRNA, 5.8S rRNA, LSU-rRNA)"/>
    <property type="evidence" value="ECO:0007669"/>
    <property type="project" value="UniProtKB-UniRule"/>
</dbReference>
<feature type="region of interest" description="Disordered" evidence="9">
    <location>
        <begin position="20"/>
        <end position="218"/>
    </location>
</feature>
<feature type="compositionally biased region" description="Basic and acidic residues" evidence="9">
    <location>
        <begin position="178"/>
        <end position="195"/>
    </location>
</feature>
<evidence type="ECO:0000259" key="10">
    <source>
        <dbReference type="SMART" id="SM01035"/>
    </source>
</evidence>
<dbReference type="PANTHER" id="PTHR17605:SF0">
    <property type="entry name" value="RIBOSOME BIOGENESIS PROTEIN BOP1"/>
    <property type="match status" value="1"/>
</dbReference>
<dbReference type="Proteomes" id="UP000504606">
    <property type="component" value="Unplaced"/>
</dbReference>
<dbReference type="PROSITE" id="PS00678">
    <property type="entry name" value="WD_REPEATS_1"/>
    <property type="match status" value="1"/>
</dbReference>
<comment type="function">
    <text evidence="7">Required for maturation of ribosomal RNAs and formation of the large ribosomal subunit.</text>
</comment>
<dbReference type="FunFam" id="2.130.10.10:FF:000061">
    <property type="entry name" value="Ribosome biogenesis protein BOP1 homolog"/>
    <property type="match status" value="1"/>
</dbReference>
<accession>A0A6J1SYY7</accession>
<evidence type="ECO:0000256" key="3">
    <source>
        <dbReference type="ARBA" id="ARBA00022574"/>
    </source>
</evidence>